<comment type="caution">
    <text evidence="5">The sequence shown here is derived from an EMBL/GenBank/DDBJ whole genome shotgun (WGS) entry which is preliminary data.</text>
</comment>
<proteinExistence type="predicted"/>
<dbReference type="OrthoDB" id="4418812at2759"/>
<keyword evidence="2" id="KW-0663">Pyridoxal phosphate</keyword>
<organism evidence="5 6">
    <name type="scientific">Scytalidium lignicola</name>
    <name type="common">Hyphomycete</name>
    <dbReference type="NCBI Taxonomy" id="5539"/>
    <lineage>
        <taxon>Eukaryota</taxon>
        <taxon>Fungi</taxon>
        <taxon>Dikarya</taxon>
        <taxon>Ascomycota</taxon>
        <taxon>Pezizomycotina</taxon>
        <taxon>Leotiomycetes</taxon>
        <taxon>Leotiomycetes incertae sedis</taxon>
        <taxon>Scytalidium</taxon>
    </lineage>
</organism>
<dbReference type="PANTHER" id="PTHR48078:SF11">
    <property type="entry name" value="THREONINE DEHYDRATASE, MITOCHONDRIAL"/>
    <property type="match status" value="1"/>
</dbReference>
<dbReference type="Gene3D" id="3.40.50.1100">
    <property type="match status" value="2"/>
</dbReference>
<dbReference type="OMA" id="YVIAGHG"/>
<dbReference type="Pfam" id="PF00291">
    <property type="entry name" value="PALP"/>
    <property type="match status" value="1"/>
</dbReference>
<dbReference type="InterPro" id="IPR050147">
    <property type="entry name" value="Ser/Thr_Dehydratase"/>
</dbReference>
<feature type="non-terminal residue" evidence="5">
    <location>
        <position position="1"/>
    </location>
</feature>
<reference evidence="5 6" key="1">
    <citation type="submission" date="2018-05" db="EMBL/GenBank/DDBJ databases">
        <title>Draft genome sequence of Scytalidium lignicola DSM 105466, a ubiquitous saprotrophic fungus.</title>
        <authorList>
            <person name="Buettner E."/>
            <person name="Gebauer A.M."/>
            <person name="Hofrichter M."/>
            <person name="Liers C."/>
            <person name="Kellner H."/>
        </authorList>
    </citation>
    <scope>NUCLEOTIDE SEQUENCE [LARGE SCALE GENOMIC DNA]</scope>
    <source>
        <strain evidence="5 6">DSM 105466</strain>
    </source>
</reference>
<protein>
    <recommendedName>
        <fullName evidence="4">Tryptophan synthase beta chain-like PALP domain-containing protein</fullName>
    </recommendedName>
</protein>
<dbReference type="GO" id="GO:0006565">
    <property type="term" value="P:L-serine catabolic process"/>
    <property type="evidence" value="ECO:0007669"/>
    <property type="project" value="TreeGrafter"/>
</dbReference>
<name>A0A3E2H5G8_SCYLI</name>
<dbReference type="InterPro" id="IPR036052">
    <property type="entry name" value="TrpB-like_PALP_sf"/>
</dbReference>
<dbReference type="AlphaFoldDB" id="A0A3E2H5G8"/>
<dbReference type="InterPro" id="IPR001926">
    <property type="entry name" value="TrpB-like_PALP"/>
</dbReference>
<dbReference type="GO" id="GO:0009097">
    <property type="term" value="P:isoleucine biosynthetic process"/>
    <property type="evidence" value="ECO:0007669"/>
    <property type="project" value="TreeGrafter"/>
</dbReference>
<dbReference type="GO" id="GO:0006567">
    <property type="term" value="P:L-threonine catabolic process"/>
    <property type="evidence" value="ECO:0007669"/>
    <property type="project" value="TreeGrafter"/>
</dbReference>
<dbReference type="GO" id="GO:0003941">
    <property type="term" value="F:L-serine ammonia-lyase activity"/>
    <property type="evidence" value="ECO:0007669"/>
    <property type="project" value="TreeGrafter"/>
</dbReference>
<evidence type="ECO:0000313" key="6">
    <source>
        <dbReference type="Proteomes" id="UP000258309"/>
    </source>
</evidence>
<evidence type="ECO:0000256" key="2">
    <source>
        <dbReference type="ARBA" id="ARBA00022898"/>
    </source>
</evidence>
<feature type="non-terminal residue" evidence="5">
    <location>
        <position position="379"/>
    </location>
</feature>
<dbReference type="EMBL" id="NCSJ02000156">
    <property type="protein sequence ID" value="RFU28628.1"/>
    <property type="molecule type" value="Genomic_DNA"/>
</dbReference>
<feature type="domain" description="Tryptophan synthase beta chain-like PALP" evidence="4">
    <location>
        <begin position="65"/>
        <end position="343"/>
    </location>
</feature>
<evidence type="ECO:0000259" key="4">
    <source>
        <dbReference type="Pfam" id="PF00291"/>
    </source>
</evidence>
<accession>A0A3E2H5G8</accession>
<dbReference type="PANTHER" id="PTHR48078">
    <property type="entry name" value="THREONINE DEHYDRATASE, MITOCHONDRIAL-RELATED"/>
    <property type="match status" value="1"/>
</dbReference>
<dbReference type="GO" id="GO:0004794">
    <property type="term" value="F:threonine deaminase activity"/>
    <property type="evidence" value="ECO:0007669"/>
    <property type="project" value="TreeGrafter"/>
</dbReference>
<evidence type="ECO:0000256" key="3">
    <source>
        <dbReference type="ARBA" id="ARBA00023239"/>
    </source>
</evidence>
<sequence>MVVPAESIHSLIQPIYLDPIQDKTSTVPWLSTPPGSSKPLHSQHQDECPDYLRLILTSAVYDCLEETPLTAAINLSQRLGCQIFLKREDLQPSLTSRVRGVYNKMASIPFAERWRGVVAYSNGDHAVAVAYAAKLLNMPSIILMLDGVPGIRDAQCSRLDATVVICKSEVEALERCQRLQTENRMAYIPTAHDPYSISGEATVGLELVKQWKRSNISAVFCPSINLDLTAGMAVLLKCVVPETKIIVVEFSDCTNTPEHTPGRASLALKSFNMVESKKVVHSTQGESYRLCRQYVDESLVINAKELFEAIHDIYEETRHLVDGAGAMALAGLKKYASTYPKEKRKQLSLCAIISGANVEFSELSSLTDWNSFRKNKYLL</sequence>
<dbReference type="STRING" id="5539.A0A3E2H5G8"/>
<gene>
    <name evidence="5" type="ORF">B7463_g7699</name>
</gene>
<comment type="cofactor">
    <cofactor evidence="1">
        <name>pyridoxal 5'-phosphate</name>
        <dbReference type="ChEBI" id="CHEBI:597326"/>
    </cofactor>
</comment>
<dbReference type="SUPFAM" id="SSF53686">
    <property type="entry name" value="Tryptophan synthase beta subunit-like PLP-dependent enzymes"/>
    <property type="match status" value="1"/>
</dbReference>
<evidence type="ECO:0000313" key="5">
    <source>
        <dbReference type="EMBL" id="RFU28628.1"/>
    </source>
</evidence>
<evidence type="ECO:0000256" key="1">
    <source>
        <dbReference type="ARBA" id="ARBA00001933"/>
    </source>
</evidence>
<dbReference type="Proteomes" id="UP000258309">
    <property type="component" value="Unassembled WGS sequence"/>
</dbReference>
<keyword evidence="6" id="KW-1185">Reference proteome</keyword>
<keyword evidence="3" id="KW-0456">Lyase</keyword>